<dbReference type="GO" id="GO:0016757">
    <property type="term" value="F:glycosyltransferase activity"/>
    <property type="evidence" value="ECO:0007669"/>
    <property type="project" value="InterPro"/>
</dbReference>
<reference evidence="2" key="1">
    <citation type="submission" date="2021-05" db="EMBL/GenBank/DDBJ databases">
        <title>Complete genome sequence of the cellulolytic planctomycete Telmatocola sphagniphila SP2T and characterization of the first cellulase from planctomycetes.</title>
        <authorList>
            <person name="Rakitin A.L."/>
            <person name="Beletsky A.V."/>
            <person name="Naumoff D.G."/>
            <person name="Kulichevskaya I.S."/>
            <person name="Mardanov A.V."/>
            <person name="Ravin N.V."/>
            <person name="Dedysh S.N."/>
        </authorList>
    </citation>
    <scope>NUCLEOTIDE SEQUENCE</scope>
    <source>
        <strain evidence="2">SP2T</strain>
    </source>
</reference>
<feature type="domain" description="Glycosyl transferase family 1" evidence="1">
    <location>
        <begin position="185"/>
        <end position="342"/>
    </location>
</feature>
<dbReference type="Proteomes" id="UP000676194">
    <property type="component" value="Chromosome"/>
</dbReference>
<dbReference type="AlphaFoldDB" id="A0A8E6EZI1"/>
<dbReference type="Pfam" id="PF00534">
    <property type="entry name" value="Glycos_transf_1"/>
    <property type="match status" value="1"/>
</dbReference>
<dbReference type="PANTHER" id="PTHR12526:SF630">
    <property type="entry name" value="GLYCOSYLTRANSFERASE"/>
    <property type="match status" value="1"/>
</dbReference>
<keyword evidence="3" id="KW-1185">Reference proteome</keyword>
<dbReference type="CDD" id="cd03811">
    <property type="entry name" value="GT4_GT28_WabH-like"/>
    <property type="match status" value="1"/>
</dbReference>
<dbReference type="PANTHER" id="PTHR12526">
    <property type="entry name" value="GLYCOSYLTRANSFERASE"/>
    <property type="match status" value="1"/>
</dbReference>
<dbReference type="RefSeq" id="WP_213498756.1">
    <property type="nucleotide sequence ID" value="NZ_CP074694.1"/>
</dbReference>
<dbReference type="EMBL" id="CP074694">
    <property type="protein sequence ID" value="QVL33773.1"/>
    <property type="molecule type" value="Genomic_DNA"/>
</dbReference>
<evidence type="ECO:0000313" key="2">
    <source>
        <dbReference type="EMBL" id="QVL33773.1"/>
    </source>
</evidence>
<evidence type="ECO:0000313" key="3">
    <source>
        <dbReference type="Proteomes" id="UP000676194"/>
    </source>
</evidence>
<dbReference type="SUPFAM" id="SSF53756">
    <property type="entry name" value="UDP-Glycosyltransferase/glycogen phosphorylase"/>
    <property type="match status" value="1"/>
</dbReference>
<dbReference type="Gene3D" id="3.40.50.2000">
    <property type="entry name" value="Glycogen Phosphorylase B"/>
    <property type="match status" value="2"/>
</dbReference>
<gene>
    <name evidence="2" type="ORF">KIH39_07655</name>
</gene>
<organism evidence="2 3">
    <name type="scientific">Telmatocola sphagniphila</name>
    <dbReference type="NCBI Taxonomy" id="1123043"/>
    <lineage>
        <taxon>Bacteria</taxon>
        <taxon>Pseudomonadati</taxon>
        <taxon>Planctomycetota</taxon>
        <taxon>Planctomycetia</taxon>
        <taxon>Gemmatales</taxon>
        <taxon>Gemmataceae</taxon>
    </lineage>
</organism>
<dbReference type="InterPro" id="IPR001296">
    <property type="entry name" value="Glyco_trans_1"/>
</dbReference>
<accession>A0A8E6EZI1</accession>
<dbReference type="KEGG" id="tsph:KIH39_07655"/>
<proteinExistence type="predicted"/>
<sequence>MARKLLHILFGAERGGCERNCEMLIQYGKSVEHHVLVLGPDGPMSALWREAGAQVLIWAPELYKTSSRRMAQLKRFVQETAPEAAMLWHGLVKLPQLLHALSSDTIKVGVHGGNPAYPMTALTDWKFWLLQKIYRTAIDPVYICCSQYVADSFDAKRCLRPYRRTVVWNGIKRPAIAWHYDRTRADTKIFGMVSRLDAIKDQATLLRAFARLAPRYPEWRLQLAGDGDQKEALIARARELKIESQVDFLGMIDDVFARMATWDLFVFATTAREGLGNALAEAMMLGLPCIATEIGPIAELAGSKETVELVPPGNPEALSTQIERYMLDRVAREELAQRGQQRAQASFAPEVYASRYLDQLFSDSRETNARVQGRSPR</sequence>
<name>A0A8E6EZI1_9BACT</name>
<protein>
    <submittedName>
        <fullName evidence="2">Glycosyltransferase</fullName>
    </submittedName>
</protein>
<evidence type="ECO:0000259" key="1">
    <source>
        <dbReference type="Pfam" id="PF00534"/>
    </source>
</evidence>